<dbReference type="Proteomes" id="UP000238270">
    <property type="component" value="Unassembled WGS sequence"/>
</dbReference>
<evidence type="ECO:0000313" key="7">
    <source>
        <dbReference type="EMBL" id="PPT73941.1"/>
    </source>
</evidence>
<keyword evidence="2" id="KW-0805">Transcription regulation</keyword>
<dbReference type="PROSITE" id="PS50931">
    <property type="entry name" value="HTH_LYSR"/>
    <property type="match status" value="2"/>
</dbReference>
<dbReference type="EMBL" id="MIGV01000033">
    <property type="protein sequence ID" value="PPT73941.1"/>
    <property type="molecule type" value="Genomic_DNA"/>
</dbReference>
<evidence type="ECO:0000256" key="5">
    <source>
        <dbReference type="SAM" id="MobiDB-lite"/>
    </source>
</evidence>
<evidence type="ECO:0000259" key="6">
    <source>
        <dbReference type="PROSITE" id="PS50931"/>
    </source>
</evidence>
<dbReference type="Gene3D" id="3.40.190.290">
    <property type="match status" value="1"/>
</dbReference>
<proteinExistence type="inferred from homology"/>
<dbReference type="InterPro" id="IPR036388">
    <property type="entry name" value="WH-like_DNA-bd_sf"/>
</dbReference>
<dbReference type="PANTHER" id="PTHR30126">
    <property type="entry name" value="HTH-TYPE TRANSCRIPTIONAL REGULATOR"/>
    <property type="match status" value="1"/>
</dbReference>
<name>A0A2S6Z061_9XANT</name>
<dbReference type="RefSeq" id="WP_104599225.1">
    <property type="nucleotide sequence ID" value="NZ_MIGV01000033.1"/>
</dbReference>
<dbReference type="Pfam" id="PF00126">
    <property type="entry name" value="HTH_1"/>
    <property type="match status" value="2"/>
</dbReference>
<protein>
    <submittedName>
        <fullName evidence="7">LysR family transcriptional regulator</fullName>
    </submittedName>
</protein>
<feature type="domain" description="HTH lysR-type" evidence="6">
    <location>
        <begin position="7"/>
        <end position="64"/>
    </location>
</feature>
<dbReference type="InterPro" id="IPR000847">
    <property type="entry name" value="LysR_HTH_N"/>
</dbReference>
<dbReference type="InterPro" id="IPR005119">
    <property type="entry name" value="LysR_subst-bd"/>
</dbReference>
<evidence type="ECO:0000313" key="8">
    <source>
        <dbReference type="Proteomes" id="UP000238270"/>
    </source>
</evidence>
<sequence length="436" mass="47713">MPPTPGPNLRHLYALVVVHRLGSISAAAPQVNLSQPALTQAVARLEQQLGVRLFDRHPGGMVATEATQLLMPRIGRALEQLGRGIRVARRALRLPARPGLERRVSLGQLQALVAVDAAGSYSLAAARAGVSQPAIYRAVQSLADVIEVPLTVRRGTTMQATPLATRLLRQVRLALAELRAGLDEVSALRSQHAGRIALGVLPLARAILLPQVLARFARAHPGASVNVVEGPYDELLAHLREGGLDLLIGALREPLPVRDVLQEPLFDDEPVIVARSGHPLAGRAYAFAQLLDYPWVIATTGTPVRARWERMFRDQRIEPPALRIECGAELTIRGLLLEGDWLTLMSRDQFLFERRAGLLCEIGRTGPQLRRQIGMTLRSDWHPTRAHSAFVQTLRQVCAERVQPADARGGPFRYCAPMDTPAPLRSRTGRSESEPS</sequence>
<dbReference type="GO" id="GO:0000976">
    <property type="term" value="F:transcription cis-regulatory region binding"/>
    <property type="evidence" value="ECO:0007669"/>
    <property type="project" value="TreeGrafter"/>
</dbReference>
<evidence type="ECO:0000256" key="3">
    <source>
        <dbReference type="ARBA" id="ARBA00023125"/>
    </source>
</evidence>
<keyword evidence="3" id="KW-0238">DNA-binding</keyword>
<accession>A0A2S6Z061</accession>
<feature type="region of interest" description="Disordered" evidence="5">
    <location>
        <begin position="410"/>
        <end position="436"/>
    </location>
</feature>
<evidence type="ECO:0000256" key="2">
    <source>
        <dbReference type="ARBA" id="ARBA00023015"/>
    </source>
</evidence>
<comment type="similarity">
    <text evidence="1">Belongs to the LysR transcriptional regulatory family.</text>
</comment>
<dbReference type="Pfam" id="PF03466">
    <property type="entry name" value="LysR_substrate"/>
    <property type="match status" value="1"/>
</dbReference>
<dbReference type="SUPFAM" id="SSF46785">
    <property type="entry name" value="Winged helix' DNA-binding domain"/>
    <property type="match status" value="2"/>
</dbReference>
<dbReference type="PRINTS" id="PR00039">
    <property type="entry name" value="HTHLYSR"/>
</dbReference>
<dbReference type="PANTHER" id="PTHR30126:SF98">
    <property type="entry name" value="HTH-TYPE TRANSCRIPTIONAL ACTIVATOR BAUR"/>
    <property type="match status" value="1"/>
</dbReference>
<keyword evidence="4" id="KW-0804">Transcription</keyword>
<organism evidence="7 8">
    <name type="scientific">Xanthomonas arboricola pv. populi</name>
    <dbReference type="NCBI Taxonomy" id="487823"/>
    <lineage>
        <taxon>Bacteria</taxon>
        <taxon>Pseudomonadati</taxon>
        <taxon>Pseudomonadota</taxon>
        <taxon>Gammaproteobacteria</taxon>
        <taxon>Lysobacterales</taxon>
        <taxon>Lysobacteraceae</taxon>
        <taxon>Xanthomonas</taxon>
    </lineage>
</organism>
<dbReference type="GO" id="GO:0003700">
    <property type="term" value="F:DNA-binding transcription factor activity"/>
    <property type="evidence" value="ECO:0007669"/>
    <property type="project" value="InterPro"/>
</dbReference>
<dbReference type="SUPFAM" id="SSF53850">
    <property type="entry name" value="Periplasmic binding protein-like II"/>
    <property type="match status" value="1"/>
</dbReference>
<comment type="caution">
    <text evidence="7">The sequence shown here is derived from an EMBL/GenBank/DDBJ whole genome shotgun (WGS) entry which is preliminary data.</text>
</comment>
<dbReference type="InterPro" id="IPR036390">
    <property type="entry name" value="WH_DNA-bd_sf"/>
</dbReference>
<evidence type="ECO:0000256" key="1">
    <source>
        <dbReference type="ARBA" id="ARBA00009437"/>
    </source>
</evidence>
<dbReference type="Gene3D" id="1.10.10.10">
    <property type="entry name" value="Winged helix-like DNA-binding domain superfamily/Winged helix DNA-binding domain"/>
    <property type="match status" value="2"/>
</dbReference>
<feature type="domain" description="HTH lysR-type" evidence="6">
    <location>
        <begin position="104"/>
        <end position="161"/>
    </location>
</feature>
<dbReference type="AlphaFoldDB" id="A0A2S6Z061"/>
<gene>
    <name evidence="7" type="ORF">XaplCFBP3122_18490</name>
</gene>
<reference evidence="7 8" key="1">
    <citation type="submission" date="2016-08" db="EMBL/GenBank/DDBJ databases">
        <title>Evolution of the type three secretion system and type three effector repertoires in Xanthomonas.</title>
        <authorList>
            <person name="Merda D."/>
            <person name="Briand M."/>
            <person name="Bosis E."/>
            <person name="Rousseau C."/>
            <person name="Portier P."/>
            <person name="Jacques M.-A."/>
            <person name="Fischer-Le Saux M."/>
        </authorList>
    </citation>
    <scope>NUCLEOTIDE SEQUENCE [LARGE SCALE GENOMIC DNA]</scope>
    <source>
        <strain evidence="7 8">CFBP 3122</strain>
    </source>
</reference>
<evidence type="ECO:0000256" key="4">
    <source>
        <dbReference type="ARBA" id="ARBA00023163"/>
    </source>
</evidence>